<dbReference type="Proteomes" id="UP000694409">
    <property type="component" value="Unassembled WGS sequence"/>
</dbReference>
<reference evidence="1" key="1">
    <citation type="submission" date="2025-08" db="UniProtKB">
        <authorList>
            <consortium name="Ensembl"/>
        </authorList>
    </citation>
    <scope>IDENTIFICATION</scope>
</reference>
<name>A0A8C9KTV3_SERCA</name>
<organism evidence="1 2">
    <name type="scientific">Serinus canaria</name>
    <name type="common">Island canary</name>
    <name type="synonym">Fringilla canaria</name>
    <dbReference type="NCBI Taxonomy" id="9135"/>
    <lineage>
        <taxon>Eukaryota</taxon>
        <taxon>Metazoa</taxon>
        <taxon>Chordata</taxon>
        <taxon>Craniata</taxon>
        <taxon>Vertebrata</taxon>
        <taxon>Euteleostomi</taxon>
        <taxon>Archelosauria</taxon>
        <taxon>Archosauria</taxon>
        <taxon>Dinosauria</taxon>
        <taxon>Saurischia</taxon>
        <taxon>Theropoda</taxon>
        <taxon>Coelurosauria</taxon>
        <taxon>Aves</taxon>
        <taxon>Neognathae</taxon>
        <taxon>Neoaves</taxon>
        <taxon>Telluraves</taxon>
        <taxon>Australaves</taxon>
        <taxon>Passeriformes</taxon>
        <taxon>Passeroidea</taxon>
        <taxon>Fringillidae</taxon>
        <taxon>Carduelinae</taxon>
        <taxon>Serinus</taxon>
    </lineage>
</organism>
<protein>
    <submittedName>
        <fullName evidence="1">Uncharacterized protein</fullName>
    </submittedName>
</protein>
<evidence type="ECO:0000313" key="1">
    <source>
        <dbReference type="Ensembl" id="ENSSCAP00000000280.1"/>
    </source>
</evidence>
<keyword evidence="2" id="KW-1185">Reference proteome</keyword>
<dbReference type="AlphaFoldDB" id="A0A8C9KTV3"/>
<evidence type="ECO:0000313" key="2">
    <source>
        <dbReference type="Proteomes" id="UP000694409"/>
    </source>
</evidence>
<accession>A0A8C9KTV3</accession>
<dbReference type="GeneTree" id="ENSGT00960000189287"/>
<proteinExistence type="predicted"/>
<dbReference type="Ensembl" id="ENSSCAT00000000315.1">
    <property type="protein sequence ID" value="ENSSCAP00000000280.1"/>
    <property type="gene ID" value="ENSSCAG00000000258.1"/>
</dbReference>
<reference evidence="1" key="2">
    <citation type="submission" date="2025-09" db="UniProtKB">
        <authorList>
            <consortium name="Ensembl"/>
        </authorList>
    </citation>
    <scope>IDENTIFICATION</scope>
</reference>
<sequence length="97" mass="11459">IIRDVRIRAHLCPFLSKGIISCFVTRLINHSWRVESRLVIQRLSSEGIRRAGNVIEIRMSGIPSRDGLENWSKKLRFMVRFRGWCLGQWRFIGWGVY</sequence>